<dbReference type="InterPro" id="IPR036291">
    <property type="entry name" value="NAD(P)-bd_dom_sf"/>
</dbReference>
<evidence type="ECO:0000256" key="2">
    <source>
        <dbReference type="ARBA" id="ARBA00022723"/>
    </source>
</evidence>
<organism evidence="7 8">
    <name type="scientific">Dehalogenimonas etheniformans</name>
    <dbReference type="NCBI Taxonomy" id="1536648"/>
    <lineage>
        <taxon>Bacteria</taxon>
        <taxon>Bacillati</taxon>
        <taxon>Chloroflexota</taxon>
        <taxon>Dehalococcoidia</taxon>
        <taxon>Dehalococcoidales</taxon>
        <taxon>Dehalococcoidaceae</taxon>
        <taxon>Dehalogenimonas</taxon>
    </lineage>
</organism>
<evidence type="ECO:0000256" key="3">
    <source>
        <dbReference type="ARBA" id="ARBA00022833"/>
    </source>
</evidence>
<comment type="caution">
    <text evidence="7">The sequence shown here is derived from an EMBL/GenBank/DDBJ whole genome shotgun (WGS) entry which is preliminary data.</text>
</comment>
<proteinExistence type="predicted"/>
<comment type="cofactor">
    <cofactor evidence="1">
        <name>Zn(2+)</name>
        <dbReference type="ChEBI" id="CHEBI:29105"/>
    </cofactor>
</comment>
<dbReference type="InterPro" id="IPR047109">
    <property type="entry name" value="CAD-like"/>
</dbReference>
<keyword evidence="4" id="KW-0560">Oxidoreductase</keyword>
<keyword evidence="8" id="KW-1185">Reference proteome</keyword>
<feature type="domain" description="Alcohol dehydrogenase-like N-terminal" evidence="6">
    <location>
        <begin position="3"/>
        <end position="68"/>
    </location>
</feature>
<name>A0A2P5P859_9CHLR</name>
<dbReference type="InterPro" id="IPR011032">
    <property type="entry name" value="GroES-like_sf"/>
</dbReference>
<reference evidence="7 8" key="1">
    <citation type="journal article" date="2017" name="ISME J.">
        <title>Grape pomace compost harbors organohalide-respiring Dehalogenimonas species with novel reductive dehalogenase genes.</title>
        <authorList>
            <person name="Yang Y."/>
            <person name="Higgins S.A."/>
            <person name="Yan J."/>
            <person name="Simsir B."/>
            <person name="Chourey K."/>
            <person name="Iyer R."/>
            <person name="Hettich R.L."/>
            <person name="Baldwin B."/>
            <person name="Ogles D.M."/>
            <person name="Loffler F.E."/>
        </authorList>
    </citation>
    <scope>NUCLEOTIDE SEQUENCE [LARGE SCALE GENOMIC DNA]</scope>
    <source>
        <strain evidence="7 8">GP</strain>
    </source>
</reference>
<dbReference type="InterPro" id="IPR013149">
    <property type="entry name" value="ADH-like_C"/>
</dbReference>
<gene>
    <name evidence="7" type="ORF">JP09_000855</name>
</gene>
<protein>
    <submittedName>
        <fullName evidence="7">Alcohol dehydrogenase</fullName>
    </submittedName>
</protein>
<dbReference type="Proteomes" id="UP000235653">
    <property type="component" value="Unassembled WGS sequence"/>
</dbReference>
<accession>A0A2P5P859</accession>
<keyword evidence="3" id="KW-0862">Zinc</keyword>
<dbReference type="OrthoDB" id="9806940at2"/>
<evidence type="ECO:0000256" key="1">
    <source>
        <dbReference type="ARBA" id="ARBA00001947"/>
    </source>
</evidence>
<dbReference type="InterPro" id="IPR013154">
    <property type="entry name" value="ADH-like_N"/>
</dbReference>
<evidence type="ECO:0000259" key="5">
    <source>
        <dbReference type="Pfam" id="PF00107"/>
    </source>
</evidence>
<evidence type="ECO:0000313" key="8">
    <source>
        <dbReference type="Proteomes" id="UP000235653"/>
    </source>
</evidence>
<dbReference type="Gene3D" id="3.90.180.10">
    <property type="entry name" value="Medium-chain alcohol dehydrogenases, catalytic domain"/>
    <property type="match status" value="1"/>
</dbReference>
<dbReference type="PANTHER" id="PTHR42683">
    <property type="entry name" value="ALDEHYDE REDUCTASE"/>
    <property type="match status" value="1"/>
</dbReference>
<feature type="domain" description="Alcohol dehydrogenase-like C-terminal" evidence="5">
    <location>
        <begin position="110"/>
        <end position="230"/>
    </location>
</feature>
<dbReference type="FunFam" id="3.40.50.720:FF:000022">
    <property type="entry name" value="Cinnamyl alcohol dehydrogenase"/>
    <property type="match status" value="1"/>
</dbReference>
<dbReference type="SUPFAM" id="SSF50129">
    <property type="entry name" value="GroES-like"/>
    <property type="match status" value="1"/>
</dbReference>
<evidence type="ECO:0000259" key="6">
    <source>
        <dbReference type="Pfam" id="PF08240"/>
    </source>
</evidence>
<dbReference type="GO" id="GO:0046872">
    <property type="term" value="F:metal ion binding"/>
    <property type="evidence" value="ECO:0007669"/>
    <property type="project" value="UniProtKB-KW"/>
</dbReference>
<dbReference type="Pfam" id="PF00107">
    <property type="entry name" value="ADH_zinc_N"/>
    <property type="match status" value="1"/>
</dbReference>
<dbReference type="Pfam" id="PF08240">
    <property type="entry name" value="ADH_N"/>
    <property type="match status" value="1"/>
</dbReference>
<dbReference type="EMBL" id="JQAN02000006">
    <property type="protein sequence ID" value="PPD58474.1"/>
    <property type="molecule type" value="Genomic_DNA"/>
</dbReference>
<sequence>MSEVGSSTGDLKIGDRVGIGWLGRPCGRCEWCSKGQEQLCMDIVQAATWLPYGGFSSSVVANSRFANLLPRSMSSEVAAVMMCAGITVYSPLIARVSQLPLNIGIIGMGGLGHLAIQFAHAMGYEVTAISSSPDKKKQAFSFGADHFLDLNDRTALRQRQYAFDFLFCTAHGNFKWEPLLEILKKRGTIVMIGFPNVSLNSTDLVAHELTITGSFLGSRLVMREMLAFAAEHNIEPLIQSMPMSLINKAIEIVRQNKARYRIVLYNDLLPNSKA</sequence>
<dbReference type="AlphaFoldDB" id="A0A2P5P859"/>
<evidence type="ECO:0000313" key="7">
    <source>
        <dbReference type="EMBL" id="PPD58474.1"/>
    </source>
</evidence>
<keyword evidence="2" id="KW-0479">Metal-binding</keyword>
<dbReference type="Gene3D" id="3.40.50.720">
    <property type="entry name" value="NAD(P)-binding Rossmann-like Domain"/>
    <property type="match status" value="1"/>
</dbReference>
<evidence type="ECO:0000256" key="4">
    <source>
        <dbReference type="ARBA" id="ARBA00023002"/>
    </source>
</evidence>
<dbReference type="SUPFAM" id="SSF51735">
    <property type="entry name" value="NAD(P)-binding Rossmann-fold domains"/>
    <property type="match status" value="1"/>
</dbReference>
<dbReference type="GO" id="GO:0008106">
    <property type="term" value="F:alcohol dehydrogenase (NADP+) activity"/>
    <property type="evidence" value="ECO:0007669"/>
    <property type="project" value="UniProtKB-ARBA"/>
</dbReference>